<dbReference type="AlphaFoldDB" id="A0A918S2X5"/>
<dbReference type="GO" id="GO:0016787">
    <property type="term" value="F:hydrolase activity"/>
    <property type="evidence" value="ECO:0007669"/>
    <property type="project" value="UniProtKB-KW"/>
</dbReference>
<keyword evidence="4" id="KW-1185">Reference proteome</keyword>
<gene>
    <name evidence="3" type="ORF">GCM10007989_11850</name>
</gene>
<evidence type="ECO:0000313" key="4">
    <source>
        <dbReference type="Proteomes" id="UP000646579"/>
    </source>
</evidence>
<name>A0A918S2X5_9HYPH</name>
<dbReference type="Pfam" id="PF04909">
    <property type="entry name" value="Amidohydro_2"/>
    <property type="match status" value="1"/>
</dbReference>
<dbReference type="InterPro" id="IPR032466">
    <property type="entry name" value="Metal_Hydrolase"/>
</dbReference>
<dbReference type="SUPFAM" id="SSF51556">
    <property type="entry name" value="Metallo-dependent hydrolases"/>
    <property type="match status" value="1"/>
</dbReference>
<reference evidence="3" key="2">
    <citation type="submission" date="2020-09" db="EMBL/GenBank/DDBJ databases">
        <authorList>
            <person name="Sun Q."/>
            <person name="Kim S."/>
        </authorList>
    </citation>
    <scope>NUCLEOTIDE SEQUENCE</scope>
    <source>
        <strain evidence="3">KCTC 32437</strain>
    </source>
</reference>
<reference evidence="3" key="1">
    <citation type="journal article" date="2014" name="Int. J. Syst. Evol. Microbiol.">
        <title>Complete genome sequence of Corynebacterium casei LMG S-19264T (=DSM 44701T), isolated from a smear-ripened cheese.</title>
        <authorList>
            <consortium name="US DOE Joint Genome Institute (JGI-PGF)"/>
            <person name="Walter F."/>
            <person name="Albersmeier A."/>
            <person name="Kalinowski J."/>
            <person name="Ruckert C."/>
        </authorList>
    </citation>
    <scope>NUCLEOTIDE SEQUENCE</scope>
    <source>
        <strain evidence="3">KCTC 32437</strain>
    </source>
</reference>
<comment type="caution">
    <text evidence="3">The sequence shown here is derived from an EMBL/GenBank/DDBJ whole genome shotgun (WGS) entry which is preliminary data.</text>
</comment>
<evidence type="ECO:0000256" key="1">
    <source>
        <dbReference type="SAM" id="MobiDB-lite"/>
    </source>
</evidence>
<proteinExistence type="predicted"/>
<feature type="region of interest" description="Disordered" evidence="1">
    <location>
        <begin position="1"/>
        <end position="23"/>
    </location>
</feature>
<dbReference type="InterPro" id="IPR006680">
    <property type="entry name" value="Amidohydro-rel"/>
</dbReference>
<evidence type="ECO:0000313" key="3">
    <source>
        <dbReference type="EMBL" id="GHA18195.1"/>
    </source>
</evidence>
<protein>
    <submittedName>
        <fullName evidence="3">Hydrolase</fullName>
    </submittedName>
</protein>
<dbReference type="Proteomes" id="UP000646579">
    <property type="component" value="Unassembled WGS sequence"/>
</dbReference>
<dbReference type="RefSeq" id="WP_189424253.1">
    <property type="nucleotide sequence ID" value="NZ_BMZE01000001.1"/>
</dbReference>
<dbReference type="EMBL" id="BMZE01000001">
    <property type="protein sequence ID" value="GHA18195.1"/>
    <property type="molecule type" value="Genomic_DNA"/>
</dbReference>
<dbReference type="PANTHER" id="PTHR35563:SF2">
    <property type="entry name" value="BARREL METAL-DEPENDENT HYDROLASE, PUTATIVE (AFU_ORTHOLOGUE AFUA_1G16240)-RELATED"/>
    <property type="match status" value="1"/>
</dbReference>
<accession>A0A918S2X5</accession>
<dbReference type="Gene3D" id="3.20.20.140">
    <property type="entry name" value="Metal-dependent hydrolases"/>
    <property type="match status" value="1"/>
</dbReference>
<feature type="domain" description="Amidohydrolase-related" evidence="2">
    <location>
        <begin position="29"/>
        <end position="285"/>
    </location>
</feature>
<dbReference type="PANTHER" id="PTHR35563">
    <property type="entry name" value="BARREL METAL-DEPENDENT HYDROLASE, PUTATIVE (AFU_ORTHOLOGUE AFUA_1G16240)-RELATED"/>
    <property type="match status" value="1"/>
</dbReference>
<organism evidence="3 4">
    <name type="scientific">Devosia pacifica</name>
    <dbReference type="NCBI Taxonomy" id="1335967"/>
    <lineage>
        <taxon>Bacteria</taxon>
        <taxon>Pseudomonadati</taxon>
        <taxon>Pseudomonadota</taxon>
        <taxon>Alphaproteobacteria</taxon>
        <taxon>Hyphomicrobiales</taxon>
        <taxon>Devosiaceae</taxon>
        <taxon>Devosia</taxon>
    </lineage>
</organism>
<keyword evidence="3" id="KW-0378">Hydrolase</keyword>
<sequence>MTSDAEPRQCLPPHPIARTPRQRLPEGTCDCHFHVFAEGAPLVTPRSYTPQVETLDGWRRLADTAGIERGVLVQPSVYGQDNSVLLDALASAPDALRGVVVIHPETSPEEFSRLDAAGVRAVRVNLRNKSGLGLEAVPALERRMQPLGWHFVFQVGPETLTILEDMLPTLSIPVVIDHLAFVDPTGPDAQKHLARLKRLLETGQVYCKLSAPYRLAQAPHYDGFGTFVRALAETNPDRLLWGSDWPHTELFDTVPDDTDLLDAFDEWVPPSLRQRLFVDTPQSLYWSRP</sequence>
<dbReference type="InterPro" id="IPR052358">
    <property type="entry name" value="Aro_Compnd_Degr_Hydrolases"/>
</dbReference>
<evidence type="ECO:0000259" key="2">
    <source>
        <dbReference type="Pfam" id="PF04909"/>
    </source>
</evidence>